<feature type="transmembrane region" description="Helical" evidence="1">
    <location>
        <begin position="179"/>
        <end position="203"/>
    </location>
</feature>
<dbReference type="InterPro" id="IPR014529">
    <property type="entry name" value="UCP026631"/>
</dbReference>
<feature type="domain" description="YdbS-like PH" evidence="2">
    <location>
        <begin position="393"/>
        <end position="465"/>
    </location>
</feature>
<dbReference type="PIRSF" id="PIRSF026631">
    <property type="entry name" value="UCP026631"/>
    <property type="match status" value="1"/>
</dbReference>
<organism evidence="3 4">
    <name type="scientific">Solirubrobacter ginsenosidimutans</name>
    <dbReference type="NCBI Taxonomy" id="490573"/>
    <lineage>
        <taxon>Bacteria</taxon>
        <taxon>Bacillati</taxon>
        <taxon>Actinomycetota</taxon>
        <taxon>Thermoleophilia</taxon>
        <taxon>Solirubrobacterales</taxon>
        <taxon>Solirubrobacteraceae</taxon>
        <taxon>Solirubrobacter</taxon>
    </lineage>
</organism>
<evidence type="ECO:0000259" key="2">
    <source>
        <dbReference type="Pfam" id="PF03703"/>
    </source>
</evidence>
<feature type="transmembrane region" description="Helical" evidence="1">
    <location>
        <begin position="21"/>
        <end position="42"/>
    </location>
</feature>
<evidence type="ECO:0000313" key="4">
    <source>
        <dbReference type="Proteomes" id="UP001149140"/>
    </source>
</evidence>
<sequence length="470" mass="50936">MSKSTSRPDERRLHPSALVIYAADALKNAFFPVLIIVAVTVFGRSLDTRALLQAAIYGAIGLAIAVTVGAIKYQTTSYYIGPEAIHHLTGALSKKVTDIRLDRIEAIDIHQGPLQRLFNVYAVDVQTGAGTKGGEISLPALTPAAVEELRAARPQAAHTDAPAEDEPERPTRRLAGRELAIAALTAGQLGIVVPVLAGASQVVQQLFSNERQGEEAVRALPHSTMVIVLAVIGIVLLAWLLSTLGAVVAFGGFTVMRDGDRLRIRRGVVERTEATVPVGRVRAVRVVEGVFRRPFGLATLTVEITGYADEAAAARTLFPLVRLRDVDAFLQEFLPELADDPRGLSSPPRRAARRYILLPTLLGAFITFAAWFEVGPPALAGVLFGFLYGHERWRAAAWRLADGRLAIRSMRLARTTVLAPAHNRESHTLVQNLLQRRADLADLEVAFGKQTTARIRHLDASDAHAAWSSL</sequence>
<protein>
    <submittedName>
        <fullName evidence="3">PH domain-containing protein</fullName>
    </submittedName>
</protein>
<proteinExistence type="predicted"/>
<reference evidence="3" key="1">
    <citation type="submission" date="2022-10" db="EMBL/GenBank/DDBJ databases">
        <title>The WGS of Solirubrobacter ginsenosidimutans DSM 21036.</title>
        <authorList>
            <person name="Jiang Z."/>
        </authorList>
    </citation>
    <scope>NUCLEOTIDE SEQUENCE</scope>
    <source>
        <strain evidence="3">DSM 21036</strain>
    </source>
</reference>
<keyword evidence="1" id="KW-0472">Membrane</keyword>
<dbReference type="AlphaFoldDB" id="A0A9X3S1L1"/>
<comment type="caution">
    <text evidence="3">The sequence shown here is derived from an EMBL/GenBank/DDBJ whole genome shotgun (WGS) entry which is preliminary data.</text>
</comment>
<keyword evidence="4" id="KW-1185">Reference proteome</keyword>
<evidence type="ECO:0000256" key="1">
    <source>
        <dbReference type="SAM" id="Phobius"/>
    </source>
</evidence>
<dbReference type="RefSeq" id="WP_270042776.1">
    <property type="nucleotide sequence ID" value="NZ_JAPDOD010000025.1"/>
</dbReference>
<feature type="domain" description="YdbS-like PH" evidence="2">
    <location>
        <begin position="73"/>
        <end position="151"/>
    </location>
</feature>
<dbReference type="Pfam" id="PF03703">
    <property type="entry name" value="bPH_2"/>
    <property type="match status" value="3"/>
</dbReference>
<evidence type="ECO:0000313" key="3">
    <source>
        <dbReference type="EMBL" id="MDA0163530.1"/>
    </source>
</evidence>
<dbReference type="EMBL" id="JAPDOD010000025">
    <property type="protein sequence ID" value="MDA0163530.1"/>
    <property type="molecule type" value="Genomic_DNA"/>
</dbReference>
<accession>A0A9X3S1L1</accession>
<name>A0A9X3S1L1_9ACTN</name>
<dbReference type="PANTHER" id="PTHR34473:SF3">
    <property type="entry name" value="TRANSMEMBRANE PROTEIN-RELATED"/>
    <property type="match status" value="1"/>
</dbReference>
<dbReference type="InterPro" id="IPR005182">
    <property type="entry name" value="YdbS-like_PH"/>
</dbReference>
<feature type="domain" description="YdbS-like PH" evidence="2">
    <location>
        <begin position="253"/>
        <end position="327"/>
    </location>
</feature>
<feature type="transmembrane region" description="Helical" evidence="1">
    <location>
        <begin position="355"/>
        <end position="372"/>
    </location>
</feature>
<keyword evidence="1" id="KW-1133">Transmembrane helix</keyword>
<gene>
    <name evidence="3" type="ORF">OM076_24870</name>
</gene>
<feature type="transmembrane region" description="Helical" evidence="1">
    <location>
        <begin position="223"/>
        <end position="256"/>
    </location>
</feature>
<feature type="transmembrane region" description="Helical" evidence="1">
    <location>
        <begin position="54"/>
        <end position="71"/>
    </location>
</feature>
<keyword evidence="1" id="KW-0812">Transmembrane</keyword>
<dbReference type="Proteomes" id="UP001149140">
    <property type="component" value="Unassembled WGS sequence"/>
</dbReference>
<dbReference type="PANTHER" id="PTHR34473">
    <property type="entry name" value="UPF0699 TRANSMEMBRANE PROTEIN YDBS"/>
    <property type="match status" value="1"/>
</dbReference>